<dbReference type="InterPro" id="IPR004332">
    <property type="entry name" value="Transposase_MuDR"/>
</dbReference>
<evidence type="ECO:0000313" key="4">
    <source>
        <dbReference type="Proteomes" id="UP001179952"/>
    </source>
</evidence>
<feature type="compositionally biased region" description="Acidic residues" evidence="1">
    <location>
        <begin position="28"/>
        <end position="45"/>
    </location>
</feature>
<dbReference type="AlphaFoldDB" id="A0AAV9AWX0"/>
<comment type="caution">
    <text evidence="3">The sequence shown here is derived from an EMBL/GenBank/DDBJ whole genome shotgun (WGS) entry which is preliminary data.</text>
</comment>
<reference evidence="3" key="1">
    <citation type="journal article" date="2023" name="Nat. Commun.">
        <title>Diploid and tetraploid genomes of Acorus and the evolution of monocots.</title>
        <authorList>
            <person name="Ma L."/>
            <person name="Liu K.W."/>
            <person name="Li Z."/>
            <person name="Hsiao Y.Y."/>
            <person name="Qi Y."/>
            <person name="Fu T."/>
            <person name="Tang G.D."/>
            <person name="Zhang D."/>
            <person name="Sun W.H."/>
            <person name="Liu D.K."/>
            <person name="Li Y."/>
            <person name="Chen G.Z."/>
            <person name="Liu X.D."/>
            <person name="Liao X.Y."/>
            <person name="Jiang Y.T."/>
            <person name="Yu X."/>
            <person name="Hao Y."/>
            <person name="Huang J."/>
            <person name="Zhao X.W."/>
            <person name="Ke S."/>
            <person name="Chen Y.Y."/>
            <person name="Wu W.L."/>
            <person name="Hsu J.L."/>
            <person name="Lin Y.F."/>
            <person name="Huang M.D."/>
            <person name="Li C.Y."/>
            <person name="Huang L."/>
            <person name="Wang Z.W."/>
            <person name="Zhao X."/>
            <person name="Zhong W.Y."/>
            <person name="Peng D.H."/>
            <person name="Ahmad S."/>
            <person name="Lan S."/>
            <person name="Zhang J.S."/>
            <person name="Tsai W.C."/>
            <person name="Van de Peer Y."/>
            <person name="Liu Z.J."/>
        </authorList>
    </citation>
    <scope>NUCLEOTIDE SEQUENCE</scope>
    <source>
        <strain evidence="3">SCP</strain>
    </source>
</reference>
<evidence type="ECO:0000259" key="2">
    <source>
        <dbReference type="Pfam" id="PF03108"/>
    </source>
</evidence>
<keyword evidence="4" id="KW-1185">Reference proteome</keyword>
<protein>
    <recommendedName>
        <fullName evidence="2">Transposase MuDR plant domain-containing protein</fullName>
    </recommendedName>
</protein>
<dbReference type="Proteomes" id="UP001179952">
    <property type="component" value="Unassembled WGS sequence"/>
</dbReference>
<accession>A0AAV9AWX0</accession>
<organism evidence="3 4">
    <name type="scientific">Acorus gramineus</name>
    <name type="common">Dwarf sweet flag</name>
    <dbReference type="NCBI Taxonomy" id="55184"/>
    <lineage>
        <taxon>Eukaryota</taxon>
        <taxon>Viridiplantae</taxon>
        <taxon>Streptophyta</taxon>
        <taxon>Embryophyta</taxon>
        <taxon>Tracheophyta</taxon>
        <taxon>Spermatophyta</taxon>
        <taxon>Magnoliopsida</taxon>
        <taxon>Liliopsida</taxon>
        <taxon>Acoraceae</taxon>
        <taxon>Acorus</taxon>
    </lineage>
</organism>
<name>A0AAV9AWX0_ACOGR</name>
<dbReference type="Pfam" id="PF03108">
    <property type="entry name" value="DBD_Tnp_Mut"/>
    <property type="match status" value="1"/>
</dbReference>
<gene>
    <name evidence="3" type="ORF">QJS04_geneDACA017600</name>
</gene>
<feature type="compositionally biased region" description="Polar residues" evidence="1">
    <location>
        <begin position="13"/>
        <end position="22"/>
    </location>
</feature>
<feature type="domain" description="Transposase MuDR plant" evidence="2">
    <location>
        <begin position="115"/>
        <end position="160"/>
    </location>
</feature>
<reference evidence="3" key="2">
    <citation type="submission" date="2023-06" db="EMBL/GenBank/DDBJ databases">
        <authorList>
            <person name="Ma L."/>
            <person name="Liu K.-W."/>
            <person name="Li Z."/>
            <person name="Hsiao Y.-Y."/>
            <person name="Qi Y."/>
            <person name="Fu T."/>
            <person name="Tang G."/>
            <person name="Zhang D."/>
            <person name="Sun W.-H."/>
            <person name="Liu D.-K."/>
            <person name="Li Y."/>
            <person name="Chen G.-Z."/>
            <person name="Liu X.-D."/>
            <person name="Liao X.-Y."/>
            <person name="Jiang Y.-T."/>
            <person name="Yu X."/>
            <person name="Hao Y."/>
            <person name="Huang J."/>
            <person name="Zhao X.-W."/>
            <person name="Ke S."/>
            <person name="Chen Y.-Y."/>
            <person name="Wu W.-L."/>
            <person name="Hsu J.-L."/>
            <person name="Lin Y.-F."/>
            <person name="Huang M.-D."/>
            <person name="Li C.-Y."/>
            <person name="Huang L."/>
            <person name="Wang Z.-W."/>
            <person name="Zhao X."/>
            <person name="Zhong W.-Y."/>
            <person name="Peng D.-H."/>
            <person name="Ahmad S."/>
            <person name="Lan S."/>
            <person name="Zhang J.-S."/>
            <person name="Tsai W.-C."/>
            <person name="Van De Peer Y."/>
            <person name="Liu Z.-J."/>
        </authorList>
    </citation>
    <scope>NUCLEOTIDE SEQUENCE</scope>
    <source>
        <strain evidence="3">SCP</strain>
        <tissue evidence="3">Leaves</tissue>
    </source>
</reference>
<evidence type="ECO:0000256" key="1">
    <source>
        <dbReference type="SAM" id="MobiDB-lite"/>
    </source>
</evidence>
<evidence type="ECO:0000313" key="3">
    <source>
        <dbReference type="EMBL" id="KAK1268668.1"/>
    </source>
</evidence>
<feature type="compositionally biased region" description="Acidic residues" evidence="1">
    <location>
        <begin position="58"/>
        <end position="79"/>
    </location>
</feature>
<dbReference type="EMBL" id="JAUJYN010000006">
    <property type="protein sequence ID" value="KAK1268668.1"/>
    <property type="molecule type" value="Genomic_DNA"/>
</dbReference>
<proteinExistence type="predicted"/>
<feature type="compositionally biased region" description="Basic and acidic residues" evidence="1">
    <location>
        <begin position="1"/>
        <end position="12"/>
    </location>
</feature>
<sequence>MVERVVEAEVHQELSSTVTDQQMIDRAVEEDMLFEDDGDEMEIDEQFSGKGQYQPQPNDDDDVEEEEEDNEDEAEEEEGSKEVDEMVKENSNSDSDKSVGNLEGPVVHYNPDAPKMEVGTQFPSVKEFRNALRQHCILNEFGMKFMKNDRLRLMAKCERDPNEKRKGCNGGWPFQWDLLGYVQLLLDLFFVMDNANDAF</sequence>
<feature type="region of interest" description="Disordered" evidence="1">
    <location>
        <begin position="1"/>
        <end position="103"/>
    </location>
</feature>